<comment type="caution">
    <text evidence="1">The sequence shown here is derived from an EMBL/GenBank/DDBJ whole genome shotgun (WGS) entry which is preliminary data.</text>
</comment>
<dbReference type="EMBL" id="BAABDQ010000003">
    <property type="protein sequence ID" value="GAA3537114.1"/>
    <property type="molecule type" value="Genomic_DNA"/>
</dbReference>
<proteinExistence type="predicted"/>
<dbReference type="RefSeq" id="WP_345559969.1">
    <property type="nucleotide sequence ID" value="NZ_BAABDQ010000003.1"/>
</dbReference>
<dbReference type="Proteomes" id="UP001500630">
    <property type="component" value="Unassembled WGS sequence"/>
</dbReference>
<name>A0ABP6VJS4_9ACTN</name>
<organism evidence="1 2">
    <name type="scientific">Nonomuraea rosea</name>
    <dbReference type="NCBI Taxonomy" id="638574"/>
    <lineage>
        <taxon>Bacteria</taxon>
        <taxon>Bacillati</taxon>
        <taxon>Actinomycetota</taxon>
        <taxon>Actinomycetes</taxon>
        <taxon>Streptosporangiales</taxon>
        <taxon>Streptosporangiaceae</taxon>
        <taxon>Nonomuraea</taxon>
    </lineage>
</organism>
<evidence type="ECO:0000313" key="2">
    <source>
        <dbReference type="Proteomes" id="UP001500630"/>
    </source>
</evidence>
<evidence type="ECO:0000313" key="1">
    <source>
        <dbReference type="EMBL" id="GAA3537114.1"/>
    </source>
</evidence>
<reference evidence="2" key="1">
    <citation type="journal article" date="2019" name="Int. J. Syst. Evol. Microbiol.">
        <title>The Global Catalogue of Microorganisms (GCM) 10K type strain sequencing project: providing services to taxonomists for standard genome sequencing and annotation.</title>
        <authorList>
            <consortium name="The Broad Institute Genomics Platform"/>
            <consortium name="The Broad Institute Genome Sequencing Center for Infectious Disease"/>
            <person name="Wu L."/>
            <person name="Ma J."/>
        </authorList>
    </citation>
    <scope>NUCLEOTIDE SEQUENCE [LARGE SCALE GENOMIC DNA]</scope>
    <source>
        <strain evidence="2">JCM 17326</strain>
    </source>
</reference>
<keyword evidence="2" id="KW-1185">Reference proteome</keyword>
<protein>
    <submittedName>
        <fullName evidence="1">Uncharacterized protein</fullName>
    </submittedName>
</protein>
<sequence>MAATYRFNIDQGTTVKRTLRWTRDGQPVDLTGATARMEIRTAVGGTLLHRLDTDNGGLTLAADGTILIRIAPEVSSAWTVTSGVYDLEVVDASGQITRLIQGQVSVSPEVTTGV</sequence>
<gene>
    <name evidence="1" type="ORF">GCM10022419_016160</name>
</gene>
<accession>A0ABP6VJS4</accession>